<evidence type="ECO:0000313" key="4">
    <source>
        <dbReference type="Proteomes" id="UP001150238"/>
    </source>
</evidence>
<evidence type="ECO:0000313" key="3">
    <source>
        <dbReference type="EMBL" id="KAJ4463842.1"/>
    </source>
</evidence>
<dbReference type="PANTHER" id="PTHR39639">
    <property type="entry name" value="CHROMOSOME 16, WHOLE GENOME SHOTGUN SEQUENCE"/>
    <property type="match status" value="1"/>
</dbReference>
<dbReference type="AlphaFoldDB" id="A0A9W9DDG1"/>
<accession>A0A9W9DDG1</accession>
<feature type="compositionally biased region" description="Polar residues" evidence="1">
    <location>
        <begin position="607"/>
        <end position="618"/>
    </location>
</feature>
<feature type="compositionally biased region" description="Polar residues" evidence="1">
    <location>
        <begin position="400"/>
        <end position="414"/>
    </location>
</feature>
<comment type="caution">
    <text evidence="3">The sequence shown here is derived from an EMBL/GenBank/DDBJ whole genome shotgun (WGS) entry which is preliminary data.</text>
</comment>
<dbReference type="Proteomes" id="UP001150238">
    <property type="component" value="Unassembled WGS sequence"/>
</dbReference>
<reference evidence="3" key="1">
    <citation type="submission" date="2022-08" db="EMBL/GenBank/DDBJ databases">
        <authorList>
            <consortium name="DOE Joint Genome Institute"/>
            <person name="Min B."/>
            <person name="Riley R."/>
            <person name="Sierra-Patev S."/>
            <person name="Naranjo-Ortiz M."/>
            <person name="Looney B."/>
            <person name="Konkel Z."/>
            <person name="Slot J.C."/>
            <person name="Sakamoto Y."/>
            <person name="Steenwyk J.L."/>
            <person name="Rokas A."/>
            <person name="Carro J."/>
            <person name="Camarero S."/>
            <person name="Ferreira P."/>
            <person name="Molpeceres G."/>
            <person name="Ruiz-Duenas F.J."/>
            <person name="Serrano A."/>
            <person name="Henrissat B."/>
            <person name="Drula E."/>
            <person name="Hughes K.W."/>
            <person name="Mata J.L."/>
            <person name="Ishikawa N.K."/>
            <person name="Vargas-Isla R."/>
            <person name="Ushijima S."/>
            <person name="Smith C.A."/>
            <person name="Ahrendt S."/>
            <person name="Andreopoulos W."/>
            <person name="He G."/>
            <person name="Labutti K."/>
            <person name="Lipzen A."/>
            <person name="Ng V."/>
            <person name="Sandor L."/>
            <person name="Barry K."/>
            <person name="Martinez A.T."/>
            <person name="Xiao Y."/>
            <person name="Gibbons J.G."/>
            <person name="Terashima K."/>
            <person name="Hibbett D.S."/>
            <person name="Grigoriev I.V."/>
        </authorList>
    </citation>
    <scope>NUCLEOTIDE SEQUENCE</scope>
    <source>
        <strain evidence="3">Sp2 HRB7682 ss15</strain>
    </source>
</reference>
<feature type="compositionally biased region" description="Pro residues" evidence="1">
    <location>
        <begin position="521"/>
        <end position="537"/>
    </location>
</feature>
<reference evidence="3" key="2">
    <citation type="journal article" date="2023" name="Proc. Natl. Acad. Sci. U.S.A.">
        <title>A global phylogenomic analysis of the shiitake genus Lentinula.</title>
        <authorList>
            <person name="Sierra-Patev S."/>
            <person name="Min B."/>
            <person name="Naranjo-Ortiz M."/>
            <person name="Looney B."/>
            <person name="Konkel Z."/>
            <person name="Slot J.C."/>
            <person name="Sakamoto Y."/>
            <person name="Steenwyk J.L."/>
            <person name="Rokas A."/>
            <person name="Carro J."/>
            <person name="Camarero S."/>
            <person name="Ferreira P."/>
            <person name="Molpeceres G."/>
            <person name="Ruiz-Duenas F.J."/>
            <person name="Serrano A."/>
            <person name="Henrissat B."/>
            <person name="Drula E."/>
            <person name="Hughes K.W."/>
            <person name="Mata J.L."/>
            <person name="Ishikawa N.K."/>
            <person name="Vargas-Isla R."/>
            <person name="Ushijima S."/>
            <person name="Smith C.A."/>
            <person name="Donoghue J."/>
            <person name="Ahrendt S."/>
            <person name="Andreopoulos W."/>
            <person name="He G."/>
            <person name="LaButti K."/>
            <person name="Lipzen A."/>
            <person name="Ng V."/>
            <person name="Riley R."/>
            <person name="Sandor L."/>
            <person name="Barry K."/>
            <person name="Martinez A.T."/>
            <person name="Xiao Y."/>
            <person name="Gibbons J.G."/>
            <person name="Terashima K."/>
            <person name="Grigoriev I.V."/>
            <person name="Hibbett D."/>
        </authorList>
    </citation>
    <scope>NUCLEOTIDE SEQUENCE</scope>
    <source>
        <strain evidence="3">Sp2 HRB7682 ss15</strain>
    </source>
</reference>
<organism evidence="3 4">
    <name type="scientific">Lentinula lateritia</name>
    <dbReference type="NCBI Taxonomy" id="40482"/>
    <lineage>
        <taxon>Eukaryota</taxon>
        <taxon>Fungi</taxon>
        <taxon>Dikarya</taxon>
        <taxon>Basidiomycota</taxon>
        <taxon>Agaricomycotina</taxon>
        <taxon>Agaricomycetes</taxon>
        <taxon>Agaricomycetidae</taxon>
        <taxon>Agaricales</taxon>
        <taxon>Marasmiineae</taxon>
        <taxon>Omphalotaceae</taxon>
        <taxon>Lentinula</taxon>
    </lineage>
</organism>
<sequence>MALTRPNSVSELHQLSLQRTPAKSTSVGSSANVVDFEMPKALKRPRDATFSVRSLYDDIKRGLIDVNPEYQRDVVWKAEKQMMLIDSVFTNHFMPPIIFSVSYEENGTEATKICLDGKQRLTSLQLFIDGLIPLKHPETSKLWWFKNDKSSTSKTHRNIIPERIQQSFLNRQIRCTEYEELDEEDEREIFRRVQLGMALSTAEKLRVRSTRHAKFINELRELYVTESGLAAPSFRWDRSRDADYRCLAQAVYALSKWGPERDTALKTTGTLSQVEKWLDDDTSPMPGEFADQVKQAFSILVQLTVSPMEIIGVVILIYVHSIIAPPFEKLTLAELSAAVAQMRQDVRREHKDIRLNDRVGKTVVAYVKAYRKPAPLPMTVPQASRILSIGELTGHHQATAVDTSIPAQAQIKSTSPKRKREPSLSDQHGAKRLTTKLSAPTLAPLAASGVVPSNDYRARFSSFLSAPVPYPTPPAATSHLPHPSQYGAPPPYLIGTSGYQHPTKTGPQHFVHSYPSYYGHVPPPPLPPPQSQPPVPTPLRSEASPSSSTSSSEPRDELRLVYPPIAVKAEPSPSPSPATMPLDALRHLQELNKMFDRRPPSAHQGGPWQSYQPYSDSK</sequence>
<dbReference type="InterPro" id="IPR004919">
    <property type="entry name" value="GmrSD_N"/>
</dbReference>
<proteinExistence type="predicted"/>
<protein>
    <recommendedName>
        <fullName evidence="2">GmrSD restriction endonucleases N-terminal domain-containing protein</fullName>
    </recommendedName>
</protein>
<feature type="region of interest" description="Disordered" evidence="1">
    <location>
        <begin position="1"/>
        <end position="26"/>
    </location>
</feature>
<evidence type="ECO:0000259" key="2">
    <source>
        <dbReference type="Pfam" id="PF03235"/>
    </source>
</evidence>
<gene>
    <name evidence="3" type="ORF">C8J55DRAFT_567223</name>
</gene>
<dbReference type="PANTHER" id="PTHR39639:SF1">
    <property type="entry name" value="DUF262 DOMAIN-CONTAINING PROTEIN"/>
    <property type="match status" value="1"/>
</dbReference>
<name>A0A9W9DDG1_9AGAR</name>
<feature type="region of interest" description="Disordered" evidence="1">
    <location>
        <begin position="475"/>
        <end position="618"/>
    </location>
</feature>
<feature type="compositionally biased region" description="Basic and acidic residues" evidence="1">
    <location>
        <begin position="584"/>
        <end position="599"/>
    </location>
</feature>
<feature type="domain" description="GmrSD restriction endonucleases N-terminal" evidence="2">
    <location>
        <begin position="53"/>
        <end position="193"/>
    </location>
</feature>
<evidence type="ECO:0000256" key="1">
    <source>
        <dbReference type="SAM" id="MobiDB-lite"/>
    </source>
</evidence>
<feature type="compositionally biased region" description="Low complexity" evidence="1">
    <location>
        <begin position="538"/>
        <end position="552"/>
    </location>
</feature>
<feature type="region of interest" description="Disordered" evidence="1">
    <location>
        <begin position="399"/>
        <end position="435"/>
    </location>
</feature>
<dbReference type="Pfam" id="PF03235">
    <property type="entry name" value="GmrSD_N"/>
    <property type="match status" value="1"/>
</dbReference>
<feature type="compositionally biased region" description="Polar residues" evidence="1">
    <location>
        <begin position="497"/>
        <end position="506"/>
    </location>
</feature>
<dbReference type="EMBL" id="JANVFS010000065">
    <property type="protein sequence ID" value="KAJ4463842.1"/>
    <property type="molecule type" value="Genomic_DNA"/>
</dbReference>